<proteinExistence type="predicted"/>
<evidence type="ECO:0000256" key="1">
    <source>
        <dbReference type="SAM" id="Phobius"/>
    </source>
</evidence>
<reference evidence="2 3" key="1">
    <citation type="journal article" date="2018" name="Nat. Biotechnol.">
        <title>A standardized bacterial taxonomy based on genome phylogeny substantially revises the tree of life.</title>
        <authorList>
            <person name="Parks D.H."/>
            <person name="Chuvochina M."/>
            <person name="Waite D.W."/>
            <person name="Rinke C."/>
            <person name="Skarshewski A."/>
            <person name="Chaumeil P.A."/>
            <person name="Hugenholtz P."/>
        </authorList>
    </citation>
    <scope>NUCLEOTIDE SEQUENCE [LARGE SCALE GENOMIC DNA]</scope>
    <source>
        <strain evidence="2">UBA8672</strain>
    </source>
</reference>
<evidence type="ECO:0000313" key="3">
    <source>
        <dbReference type="Proteomes" id="UP000262325"/>
    </source>
</evidence>
<feature type="transmembrane region" description="Helical" evidence="1">
    <location>
        <begin position="12"/>
        <end position="36"/>
    </location>
</feature>
<dbReference type="EMBL" id="DPPF01000021">
    <property type="protein sequence ID" value="HCW92241.1"/>
    <property type="molecule type" value="Genomic_DNA"/>
</dbReference>
<accession>A0A3D5Q8R9</accession>
<dbReference type="SUPFAM" id="SSF48695">
    <property type="entry name" value="Multiheme cytochromes"/>
    <property type="match status" value="1"/>
</dbReference>
<dbReference type="AlphaFoldDB" id="A0A3D5Q8R9"/>
<name>A0A3D5Q8R9_FLESI</name>
<keyword evidence="1" id="KW-0812">Transmembrane</keyword>
<protein>
    <submittedName>
        <fullName evidence="2">Cytochrome C</fullName>
    </submittedName>
</protein>
<keyword evidence="1" id="KW-1133">Transmembrane helix</keyword>
<organism evidence="2 3">
    <name type="scientific">Flexistipes sinusarabici</name>
    <dbReference type="NCBI Taxonomy" id="2352"/>
    <lineage>
        <taxon>Bacteria</taxon>
        <taxon>Pseudomonadati</taxon>
        <taxon>Deferribacterota</taxon>
        <taxon>Deferribacteres</taxon>
        <taxon>Deferribacterales</taxon>
        <taxon>Flexistipitaceae</taxon>
        <taxon>Flexistipes</taxon>
    </lineage>
</organism>
<dbReference type="InterPro" id="IPR036280">
    <property type="entry name" value="Multihaem_cyt_sf"/>
</dbReference>
<gene>
    <name evidence="2" type="ORF">DHM44_01000</name>
</gene>
<evidence type="ECO:0000313" key="2">
    <source>
        <dbReference type="EMBL" id="HCW92241.1"/>
    </source>
</evidence>
<comment type="caution">
    <text evidence="2">The sequence shown here is derived from an EMBL/GenBank/DDBJ whole genome shotgun (WGS) entry which is preliminary data.</text>
</comment>
<keyword evidence="1" id="KW-0472">Membrane</keyword>
<sequence>MSNENPGMLKRFYCLIGIAIILYCTYLVYILVMHIWHQEGSHAEKAAHMDNLTENEKLYQQMLEGIDKEEADSEYRDIGKAHELYSFHNSKIKVKKDTQNYCIDCHGDVPHDEKKEIRSFLNMHAFFLACETCHIKVESVEDKKFVWYNKTTGERQNKIQIDSYLGNTIYKLLVLRKEGDDFIPYATPQMKQYISEFNKNVASMSSSAKSAGLKIIHRPMSEKPVQCDSCHTTNVNEAYIPLKKVGYPENRIARILGNEVVGMIKKYEEFYIPGFLKPTEEE</sequence>
<dbReference type="Proteomes" id="UP000262325">
    <property type="component" value="Unassembled WGS sequence"/>
</dbReference>